<keyword evidence="3" id="KW-1185">Reference proteome</keyword>
<evidence type="ECO:0000313" key="3">
    <source>
        <dbReference type="Proteomes" id="UP000886476"/>
    </source>
</evidence>
<organism evidence="2 3">
    <name type="scientific">Bradyrhizobium aeschynomenes</name>
    <dbReference type="NCBI Taxonomy" id="2734909"/>
    <lineage>
        <taxon>Bacteria</taxon>
        <taxon>Pseudomonadati</taxon>
        <taxon>Pseudomonadota</taxon>
        <taxon>Alphaproteobacteria</taxon>
        <taxon>Hyphomicrobiales</taxon>
        <taxon>Nitrobacteraceae</taxon>
        <taxon>Bradyrhizobium</taxon>
    </lineage>
</organism>
<gene>
    <name evidence="2" type="ORF">HL667_11115</name>
</gene>
<accession>A0ABX2CD24</accession>
<keyword evidence="2" id="KW-0503">Monooxygenase</keyword>
<dbReference type="Pfam" id="PF02406">
    <property type="entry name" value="MmoB_DmpM"/>
    <property type="match status" value="1"/>
</dbReference>
<proteinExistence type="inferred from homology"/>
<dbReference type="EMBL" id="JABFDN010000003">
    <property type="protein sequence ID" value="NPU65545.1"/>
    <property type="molecule type" value="Genomic_DNA"/>
</dbReference>
<dbReference type="SUPFAM" id="SSF56029">
    <property type="entry name" value="Monooxygenase (hydroxylase) regulatory protein"/>
    <property type="match status" value="1"/>
</dbReference>
<dbReference type="RefSeq" id="WP_172110643.1">
    <property type="nucleotide sequence ID" value="NZ_JABFDM010000001.1"/>
</dbReference>
<dbReference type="GO" id="GO:0004497">
    <property type="term" value="F:monooxygenase activity"/>
    <property type="evidence" value="ECO:0007669"/>
    <property type="project" value="UniProtKB-KW"/>
</dbReference>
<dbReference type="Proteomes" id="UP000886476">
    <property type="component" value="Unassembled WGS sequence"/>
</dbReference>
<dbReference type="InterPro" id="IPR003454">
    <property type="entry name" value="MOase_MmoB_DmpM"/>
</dbReference>
<comment type="caution">
    <text evidence="2">The sequence shown here is derived from an EMBL/GenBank/DDBJ whole genome shotgun (WGS) entry which is preliminary data.</text>
</comment>
<protein>
    <submittedName>
        <fullName evidence="2">Toluene monooxygenase</fullName>
    </submittedName>
</protein>
<sequence>MTTTAAPKLVGPVIRGVDEDIIDAVIAASEQDNPDVEIVIEDRGGYVRIQADRNFRLTQKSMQAALGRPFRLAEIEPSLVSFGGRLESMDDAWVWTIHTA</sequence>
<dbReference type="InterPro" id="IPR036889">
    <property type="entry name" value="mOase_MmoB_DmpM_sf"/>
</dbReference>
<comment type="similarity">
    <text evidence="1">Belongs to the TmoD/XamoD family.</text>
</comment>
<evidence type="ECO:0000313" key="2">
    <source>
        <dbReference type="EMBL" id="NPU65545.1"/>
    </source>
</evidence>
<reference evidence="2" key="1">
    <citation type="submission" date="2020-05" db="EMBL/GenBank/DDBJ databases">
        <title>Nod-independent and nitrogen-fixing Bradyrhizobium aeschynomene sp. nov. isolated from nodules of Aeschynomene indica.</title>
        <authorList>
            <person name="Zhang Z."/>
        </authorList>
    </citation>
    <scope>NUCLEOTIDE SEQUENCE</scope>
    <source>
        <strain evidence="2">83012</strain>
    </source>
</reference>
<evidence type="ECO:0000256" key="1">
    <source>
        <dbReference type="ARBA" id="ARBA00006313"/>
    </source>
</evidence>
<name>A0ABX2CD24_9BRAD</name>
<dbReference type="Gene3D" id="3.90.56.10">
    <property type="entry name" value="Monooxygenase component MmoB/DmpM"/>
    <property type="match status" value="1"/>
</dbReference>
<keyword evidence="2" id="KW-0560">Oxidoreductase</keyword>